<comment type="caution">
    <text evidence="2">The sequence shown here is derived from an EMBL/GenBank/DDBJ whole genome shotgun (WGS) entry which is preliminary data.</text>
</comment>
<dbReference type="Proteomes" id="UP000807342">
    <property type="component" value="Unassembled WGS sequence"/>
</dbReference>
<dbReference type="AlphaFoldDB" id="A0A9P5X3S0"/>
<evidence type="ECO:0000313" key="2">
    <source>
        <dbReference type="EMBL" id="KAF9443520.1"/>
    </source>
</evidence>
<dbReference type="EMBL" id="MU151465">
    <property type="protein sequence ID" value="KAF9443520.1"/>
    <property type="molecule type" value="Genomic_DNA"/>
</dbReference>
<name>A0A9P5X3S0_9AGAR</name>
<feature type="region of interest" description="Disordered" evidence="1">
    <location>
        <begin position="49"/>
        <end position="81"/>
    </location>
</feature>
<accession>A0A9P5X3S0</accession>
<protein>
    <submittedName>
        <fullName evidence="2">Uncharacterized protein</fullName>
    </submittedName>
</protein>
<evidence type="ECO:0000256" key="1">
    <source>
        <dbReference type="SAM" id="MobiDB-lite"/>
    </source>
</evidence>
<proteinExistence type="predicted"/>
<gene>
    <name evidence="2" type="ORF">P691DRAFT_778838</name>
</gene>
<reference evidence="2" key="1">
    <citation type="submission" date="2020-11" db="EMBL/GenBank/DDBJ databases">
        <authorList>
            <consortium name="DOE Joint Genome Institute"/>
            <person name="Ahrendt S."/>
            <person name="Riley R."/>
            <person name="Andreopoulos W."/>
            <person name="Labutti K."/>
            <person name="Pangilinan J."/>
            <person name="Ruiz-Duenas F.J."/>
            <person name="Barrasa J.M."/>
            <person name="Sanchez-Garcia M."/>
            <person name="Camarero S."/>
            <person name="Miyauchi S."/>
            <person name="Serrano A."/>
            <person name="Linde D."/>
            <person name="Babiker R."/>
            <person name="Drula E."/>
            <person name="Ayuso-Fernandez I."/>
            <person name="Pacheco R."/>
            <person name="Padilla G."/>
            <person name="Ferreira P."/>
            <person name="Barriuso J."/>
            <person name="Kellner H."/>
            <person name="Castanera R."/>
            <person name="Alfaro M."/>
            <person name="Ramirez L."/>
            <person name="Pisabarro A.G."/>
            <person name="Kuo A."/>
            <person name="Tritt A."/>
            <person name="Lipzen A."/>
            <person name="He G."/>
            <person name="Yan M."/>
            <person name="Ng V."/>
            <person name="Cullen D."/>
            <person name="Martin F."/>
            <person name="Rosso M.-N."/>
            <person name="Henrissat B."/>
            <person name="Hibbett D."/>
            <person name="Martinez A.T."/>
            <person name="Grigoriev I.V."/>
        </authorList>
    </citation>
    <scope>NUCLEOTIDE SEQUENCE</scope>
    <source>
        <strain evidence="2">MF-IS2</strain>
    </source>
</reference>
<organism evidence="2 3">
    <name type="scientific">Macrolepiota fuliginosa MF-IS2</name>
    <dbReference type="NCBI Taxonomy" id="1400762"/>
    <lineage>
        <taxon>Eukaryota</taxon>
        <taxon>Fungi</taxon>
        <taxon>Dikarya</taxon>
        <taxon>Basidiomycota</taxon>
        <taxon>Agaricomycotina</taxon>
        <taxon>Agaricomycetes</taxon>
        <taxon>Agaricomycetidae</taxon>
        <taxon>Agaricales</taxon>
        <taxon>Agaricineae</taxon>
        <taxon>Agaricaceae</taxon>
        <taxon>Macrolepiota</taxon>
    </lineage>
</organism>
<sequence length="276" mass="30818">MGNIMFVLSSAASVLKHKSFPPRANSHYLHKSTSTCSLSYTQPCEIEHLNGAPPRSDANNKPTTDHQILRERDDKVKPKPESSFINLPSGLRLAIFEHCAPIPSSRRSASTFLALTKVSKAIQHEARVACLPRTPVALRARKDIRSFRALLQHSPGLGYLVRYLWIGTWKYGKEELKWTVDILRAATRLKSFACGEFLLANAVNAEALAPVCGRLTLMNIEKGMEYEARHITHLRLCAGTYSTPEKFPNVTSLCFNARRNIARDEGAGLGYWAVEE</sequence>
<keyword evidence="3" id="KW-1185">Reference proteome</keyword>
<feature type="compositionally biased region" description="Basic and acidic residues" evidence="1">
    <location>
        <begin position="63"/>
        <end position="80"/>
    </location>
</feature>
<evidence type="ECO:0000313" key="3">
    <source>
        <dbReference type="Proteomes" id="UP000807342"/>
    </source>
</evidence>